<evidence type="ECO:0000256" key="5">
    <source>
        <dbReference type="ARBA" id="ARBA00023136"/>
    </source>
</evidence>
<dbReference type="PANTHER" id="PTHR36115">
    <property type="entry name" value="PROLINE-RICH ANTIGEN HOMOLOG-RELATED"/>
    <property type="match status" value="1"/>
</dbReference>
<dbReference type="RefSeq" id="WP_377524730.1">
    <property type="nucleotide sequence ID" value="NZ_JBHTLD010000045.1"/>
</dbReference>
<evidence type="ECO:0000256" key="2">
    <source>
        <dbReference type="ARBA" id="ARBA00022475"/>
    </source>
</evidence>
<keyword evidence="2" id="KW-1003">Cell membrane</keyword>
<dbReference type="Pfam" id="PF06271">
    <property type="entry name" value="RDD"/>
    <property type="match status" value="1"/>
</dbReference>
<feature type="transmembrane region" description="Helical" evidence="6">
    <location>
        <begin position="105"/>
        <end position="123"/>
    </location>
</feature>
<dbReference type="EMBL" id="JBHTLD010000045">
    <property type="protein sequence ID" value="MFD1185977.1"/>
    <property type="molecule type" value="Genomic_DNA"/>
</dbReference>
<keyword evidence="3 6" id="KW-0812">Transmembrane</keyword>
<evidence type="ECO:0000256" key="3">
    <source>
        <dbReference type="ARBA" id="ARBA00022692"/>
    </source>
</evidence>
<evidence type="ECO:0000256" key="6">
    <source>
        <dbReference type="SAM" id="Phobius"/>
    </source>
</evidence>
<dbReference type="Proteomes" id="UP001597094">
    <property type="component" value="Unassembled WGS sequence"/>
</dbReference>
<evidence type="ECO:0000256" key="4">
    <source>
        <dbReference type="ARBA" id="ARBA00022989"/>
    </source>
</evidence>
<feature type="transmembrane region" description="Helical" evidence="6">
    <location>
        <begin position="21"/>
        <end position="43"/>
    </location>
</feature>
<dbReference type="InterPro" id="IPR010432">
    <property type="entry name" value="RDD"/>
</dbReference>
<dbReference type="PANTHER" id="PTHR36115:SF6">
    <property type="entry name" value="PROLINE-RICH ANTIGEN HOMOLOG"/>
    <property type="match status" value="1"/>
</dbReference>
<keyword evidence="4 6" id="KW-1133">Transmembrane helix</keyword>
<evidence type="ECO:0000313" key="9">
    <source>
        <dbReference type="Proteomes" id="UP001597094"/>
    </source>
</evidence>
<accession>A0ABW3SM75</accession>
<comment type="subcellular location">
    <subcellularLocation>
        <location evidence="1">Cell membrane</location>
        <topology evidence="1">Multi-pass membrane protein</topology>
    </subcellularLocation>
</comment>
<gene>
    <name evidence="8" type="ORF">ACFQ2O_07155</name>
</gene>
<protein>
    <submittedName>
        <fullName evidence="8">RDD family protein</fullName>
    </submittedName>
</protein>
<evidence type="ECO:0000259" key="7">
    <source>
        <dbReference type="Pfam" id="PF06271"/>
    </source>
</evidence>
<keyword evidence="5 6" id="KW-0472">Membrane</keyword>
<proteinExistence type="predicted"/>
<name>A0ABW3SM75_9BACT</name>
<comment type="caution">
    <text evidence="8">The sequence shown here is derived from an EMBL/GenBank/DDBJ whole genome shotgun (WGS) entry which is preliminary data.</text>
</comment>
<feature type="domain" description="RDD" evidence="7">
    <location>
        <begin position="15"/>
        <end position="137"/>
    </location>
</feature>
<keyword evidence="9" id="KW-1185">Reference proteome</keyword>
<sequence>MQATYTQTNTKSELANPGPRLIAFSLDVLLLITLVGLADYFTFSTDEKALLLKPERLLHLLLSWLYFAGAETCSCQGTIGKFLLNLRVTATSGQRLSFKAASIRFFAKPATAFITMVRFLVGAPNDTRRTLHDRLANAQVVRR</sequence>
<dbReference type="InterPro" id="IPR051791">
    <property type="entry name" value="Pra-immunoreactive"/>
</dbReference>
<reference evidence="9" key="1">
    <citation type="journal article" date="2019" name="Int. J. Syst. Evol. Microbiol.">
        <title>The Global Catalogue of Microorganisms (GCM) 10K type strain sequencing project: providing services to taxonomists for standard genome sequencing and annotation.</title>
        <authorList>
            <consortium name="The Broad Institute Genomics Platform"/>
            <consortium name="The Broad Institute Genome Sequencing Center for Infectious Disease"/>
            <person name="Wu L."/>
            <person name="Ma J."/>
        </authorList>
    </citation>
    <scope>NUCLEOTIDE SEQUENCE [LARGE SCALE GENOMIC DNA]</scope>
    <source>
        <strain evidence="9">JCM 31319</strain>
    </source>
</reference>
<organism evidence="8 9">
    <name type="scientific">Pontibacter rugosus</name>
    <dbReference type="NCBI Taxonomy" id="1745966"/>
    <lineage>
        <taxon>Bacteria</taxon>
        <taxon>Pseudomonadati</taxon>
        <taxon>Bacteroidota</taxon>
        <taxon>Cytophagia</taxon>
        <taxon>Cytophagales</taxon>
        <taxon>Hymenobacteraceae</taxon>
        <taxon>Pontibacter</taxon>
    </lineage>
</organism>
<evidence type="ECO:0000313" key="8">
    <source>
        <dbReference type="EMBL" id="MFD1185977.1"/>
    </source>
</evidence>
<evidence type="ECO:0000256" key="1">
    <source>
        <dbReference type="ARBA" id="ARBA00004651"/>
    </source>
</evidence>